<accession>A0ABV7FZL0</accession>
<dbReference type="Pfam" id="PF06754">
    <property type="entry name" value="PhnG"/>
    <property type="match status" value="1"/>
</dbReference>
<comment type="caution">
    <text evidence="1">The sequence shown here is derived from an EMBL/GenBank/DDBJ whole genome shotgun (WGS) entry which is preliminary data.</text>
</comment>
<keyword evidence="1" id="KW-0456">Lyase</keyword>
<dbReference type="Proteomes" id="UP001595593">
    <property type="component" value="Unassembled WGS sequence"/>
</dbReference>
<dbReference type="GO" id="GO:0016829">
    <property type="term" value="F:lyase activity"/>
    <property type="evidence" value="ECO:0007669"/>
    <property type="project" value="UniProtKB-KW"/>
</dbReference>
<evidence type="ECO:0000313" key="2">
    <source>
        <dbReference type="Proteomes" id="UP001595593"/>
    </source>
</evidence>
<name>A0ABV7FZL0_9PROT</name>
<dbReference type="RefSeq" id="WP_379596786.1">
    <property type="nucleotide sequence ID" value="NZ_JBHRTN010000010.1"/>
</dbReference>
<sequence>MNEPVTTDRQQWMAVLARATTAEIRNCLPKAPALPHHKPLRGPEVGLVMMQGRAGGDGANFNFSEVTVTRCAVSLDDGTIGHAYVLGRDHEQAELAAILDAALQSDASRILWLDMVIRPLAEQQASRKSDQAGRAAATKVQFFTMATMR</sequence>
<organism evidence="1 2">
    <name type="scientific">Teichococcus globiformis</name>
    <dbReference type="NCBI Taxonomy" id="2307229"/>
    <lineage>
        <taxon>Bacteria</taxon>
        <taxon>Pseudomonadati</taxon>
        <taxon>Pseudomonadota</taxon>
        <taxon>Alphaproteobacteria</taxon>
        <taxon>Acetobacterales</taxon>
        <taxon>Roseomonadaceae</taxon>
        <taxon>Roseomonas</taxon>
    </lineage>
</organism>
<dbReference type="EMBL" id="JBHRTN010000010">
    <property type="protein sequence ID" value="MFC3125838.1"/>
    <property type="molecule type" value="Genomic_DNA"/>
</dbReference>
<protein>
    <submittedName>
        <fullName evidence="1">Phosphonate C-P lyase system protein PhnG</fullName>
    </submittedName>
</protein>
<reference evidence="2" key="1">
    <citation type="journal article" date="2019" name="Int. J. Syst. Evol. Microbiol.">
        <title>The Global Catalogue of Microorganisms (GCM) 10K type strain sequencing project: providing services to taxonomists for standard genome sequencing and annotation.</title>
        <authorList>
            <consortium name="The Broad Institute Genomics Platform"/>
            <consortium name="The Broad Institute Genome Sequencing Center for Infectious Disease"/>
            <person name="Wu L."/>
            <person name="Ma J."/>
        </authorList>
    </citation>
    <scope>NUCLEOTIDE SEQUENCE [LARGE SCALE GENOMIC DNA]</scope>
    <source>
        <strain evidence="2">KCTC 52094</strain>
    </source>
</reference>
<dbReference type="NCBIfam" id="TIGR03293">
    <property type="entry name" value="PhnG_redo"/>
    <property type="match status" value="1"/>
</dbReference>
<gene>
    <name evidence="1" type="primary">phnG</name>
    <name evidence="1" type="ORF">ACFOD4_12260</name>
</gene>
<proteinExistence type="predicted"/>
<evidence type="ECO:0000313" key="1">
    <source>
        <dbReference type="EMBL" id="MFC3125838.1"/>
    </source>
</evidence>
<dbReference type="InterPro" id="IPR009609">
    <property type="entry name" value="Phosphonate_metab_PhnG"/>
</dbReference>
<keyword evidence="2" id="KW-1185">Reference proteome</keyword>